<proteinExistence type="predicted"/>
<organism evidence="1 2">
    <name type="scientific">Trichloromonas acetexigens</name>
    <dbReference type="NCBI Taxonomy" id="38815"/>
    <lineage>
        <taxon>Bacteria</taxon>
        <taxon>Pseudomonadati</taxon>
        <taxon>Thermodesulfobacteriota</taxon>
        <taxon>Desulfuromonadia</taxon>
        <taxon>Desulfuromonadales</taxon>
        <taxon>Trichloromonadaceae</taxon>
        <taxon>Trichloromonas</taxon>
    </lineage>
</organism>
<name>A0A550JHJ1_9BACT</name>
<dbReference type="Gene3D" id="1.25.10.10">
    <property type="entry name" value="Leucine-rich Repeat Variant"/>
    <property type="match status" value="1"/>
</dbReference>
<reference evidence="1 2" key="1">
    <citation type="submission" date="2019-07" db="EMBL/GenBank/DDBJ databases">
        <title>Insights of Desulfuromonas acetexigens electromicrobiology.</title>
        <authorList>
            <person name="Katuri K."/>
            <person name="Sapireddy V."/>
            <person name="Shaw D.R."/>
            <person name="Saikaly P."/>
        </authorList>
    </citation>
    <scope>NUCLEOTIDE SEQUENCE [LARGE SCALE GENOMIC DNA]</scope>
    <source>
        <strain evidence="1 2">2873</strain>
    </source>
</reference>
<dbReference type="RefSeq" id="WP_140396640.1">
    <property type="nucleotide sequence ID" value="NZ_FOJJ01000023.1"/>
</dbReference>
<comment type="caution">
    <text evidence="1">The sequence shown here is derived from an EMBL/GenBank/DDBJ whole genome shotgun (WGS) entry which is preliminary data.</text>
</comment>
<dbReference type="InterPro" id="IPR016024">
    <property type="entry name" value="ARM-type_fold"/>
</dbReference>
<dbReference type="SUPFAM" id="SSF48371">
    <property type="entry name" value="ARM repeat"/>
    <property type="match status" value="1"/>
</dbReference>
<dbReference type="AlphaFoldDB" id="A0A550JHJ1"/>
<keyword evidence="2" id="KW-1185">Reference proteome</keyword>
<protein>
    <recommendedName>
        <fullName evidence="3">HEAT repeat domain-containing protein</fullName>
    </recommendedName>
</protein>
<gene>
    <name evidence="1" type="ORF">FL622_05670</name>
</gene>
<evidence type="ECO:0008006" key="3">
    <source>
        <dbReference type="Google" id="ProtNLM"/>
    </source>
</evidence>
<dbReference type="Proteomes" id="UP000317155">
    <property type="component" value="Unassembled WGS sequence"/>
</dbReference>
<sequence>MNDSTKMPIDQAVEKALDYFSTEDVGLGETERMRNFELARGVLKEQPTAAVGLLAEVFSGLSHPHKVGAYRLIVELGAAAVPAIHRLIGGAGPLERIWLISILHALGDGSETARLAELAGDHDLYVRQLAVLALVFQGKQAAVQSDRLIAVLVEALMSEEKVEGSAFFIADSALSCLRLLTGEAFSEGVVPAVHFYNFDHFLFSPPVHPFPYTSDRVSTLQHRQKCRLQEQVREWWAAHRGTVQLHPITSCFDL</sequence>
<evidence type="ECO:0000313" key="1">
    <source>
        <dbReference type="EMBL" id="TRO82672.1"/>
    </source>
</evidence>
<dbReference type="EMBL" id="VJVV01000003">
    <property type="protein sequence ID" value="TRO82672.1"/>
    <property type="molecule type" value="Genomic_DNA"/>
</dbReference>
<evidence type="ECO:0000313" key="2">
    <source>
        <dbReference type="Proteomes" id="UP000317155"/>
    </source>
</evidence>
<dbReference type="InterPro" id="IPR011989">
    <property type="entry name" value="ARM-like"/>
</dbReference>
<accession>A0A550JHJ1</accession>